<comment type="caution">
    <text evidence="3">The sequence shown here is derived from an EMBL/GenBank/DDBJ whole genome shotgun (WGS) entry which is preliminary data.</text>
</comment>
<sequence>MLNAIDYQLCSDEARQQANEAQLAPVLLKRQQLNLAALAQVDEALAEKIKQHLAVAFAPFVTRKKYINVMHVSRARALYPVVPPEYVARQVADFCRHALCIDKRQDYSQITPQRENAQNVRDIFPGIEQRYVSLDVTPGEALVVLGCGLGHHLLALAQSSQWQSIVIVEPQFDLLKASMISGPWHTFLHYCQFHHIDLTIIAGHEGSDNLPQLQQWLIDQPAQSFHVFRHYQYPLFCRIEMDLALGRVHWQKLTSLASRDSKQDRYYEFSFSLNHYLDVTRAPCNSGYFDANCRAFRQFLPEIADSFASYQAKRWVLFQSGETSWNVIDIEQGNSLFLDDAEQESLEYLRHYGKHPRLDALDARNGARKSSPYLHYDYSDKLKALVQELPQESFQQLPRKLPSFLMYGCALGYQLQALVNDHEVDNLIIYEPNSDYFYASLILIDWQRILTSLDERQANLYLNIGDNGENMVDDILTRLSYSGIHILSYTFFYVSYYQSEFDQHIRQTREHFKILLNISEYYDHAFYNLTHTRESFAQNRPYLRTQRDHRFQQELAQIPVFIVGNGPSLDGAVEALREYQDRAIIISCGTSLKALYQYGIRPDFHAEVEQTRSTYHWICQVPDKQWLKQIDLLTVNGVHPDVSDLFRQTLLCFKRGEAATLAHLLANSEGSSYQDILYSYPTVSNCAVAYTLALGFKQIYLFGVDLGFKDPRYHHSQQSAYFKEQDGSEIYDYAQHGVGLRVPGNFDDYVFTKYEFRYSAEIIEKTLAEYVGVDCYNTSDGSLIQGTTPLRLDQLLILNEPLDKAHFRQQLLATAYDTQTNQIATCLNDWFSDSQFDSYIDSLLDILEQPCASWQAVLAQLTQQMAVLGSAASNYHSLFFVLMRGSMNSCLTYLTRLAFSGEDQQLCMHRYEQGKVIWQDYLRAIRQHYTVHQGSFDQTPGLDF</sequence>
<feature type="domain" description="Glycosyltransferase Maf N-terminal" evidence="2">
    <location>
        <begin position="289"/>
        <end position="515"/>
    </location>
</feature>
<protein>
    <submittedName>
        <fullName evidence="3">6-hydroxymethylpterin diphosphokinase MptE-like protein</fullName>
    </submittedName>
</protein>
<dbReference type="InterPro" id="IPR045376">
    <property type="entry name" value="Maf_N"/>
</dbReference>
<dbReference type="Pfam" id="PF01973">
    <property type="entry name" value="MptE-like"/>
    <property type="match status" value="1"/>
</dbReference>
<evidence type="ECO:0000259" key="2">
    <source>
        <dbReference type="Pfam" id="PF20157"/>
    </source>
</evidence>
<dbReference type="Proteomes" id="UP001629953">
    <property type="component" value="Unassembled WGS sequence"/>
</dbReference>
<gene>
    <name evidence="3" type="ORF">ABUE30_08350</name>
</gene>
<dbReference type="Pfam" id="PF20157">
    <property type="entry name" value="Maf_flag10_N"/>
    <property type="match status" value="2"/>
</dbReference>
<reference evidence="3 4" key="1">
    <citation type="journal article" date="2013" name="Int. J. Syst. Evol. Microbiol.">
        <title>Celerinatantimonas yamalensis sp. nov., a cold-adapted diazotrophic bacterium from a cold permafrost brine.</title>
        <authorList>
            <person name="Shcherbakova V."/>
            <person name="Chuvilskaya N."/>
            <person name="Rivkina E."/>
            <person name="Demidov N."/>
            <person name="Uchaeva V."/>
            <person name="Suetin S."/>
            <person name="Suzina N."/>
            <person name="Gilichinsky D."/>
        </authorList>
    </citation>
    <scope>NUCLEOTIDE SEQUENCE [LARGE SCALE GENOMIC DNA]</scope>
    <source>
        <strain evidence="3 4">C7</strain>
    </source>
</reference>
<feature type="domain" description="6-hydroxymethylpterin diphosphokinase MptE-like" evidence="1">
    <location>
        <begin position="536"/>
        <end position="710"/>
    </location>
</feature>
<accession>A0ABW9G5X6</accession>
<name>A0ABW9G5X6_9GAMM</name>
<dbReference type="InterPro" id="IPR002826">
    <property type="entry name" value="MptE-like"/>
</dbReference>
<evidence type="ECO:0000313" key="3">
    <source>
        <dbReference type="EMBL" id="MFM2485074.1"/>
    </source>
</evidence>
<proteinExistence type="predicted"/>
<dbReference type="RefSeq" id="WP_408623290.1">
    <property type="nucleotide sequence ID" value="NZ_JBEQCT010000003.1"/>
</dbReference>
<organism evidence="3 4">
    <name type="scientific">Celerinatantimonas yamalensis</name>
    <dbReference type="NCBI Taxonomy" id="559956"/>
    <lineage>
        <taxon>Bacteria</taxon>
        <taxon>Pseudomonadati</taxon>
        <taxon>Pseudomonadota</taxon>
        <taxon>Gammaproteobacteria</taxon>
        <taxon>Celerinatantimonadaceae</taxon>
        <taxon>Celerinatantimonas</taxon>
    </lineage>
</organism>
<dbReference type="EMBL" id="JBEQCT010000003">
    <property type="protein sequence ID" value="MFM2485074.1"/>
    <property type="molecule type" value="Genomic_DNA"/>
</dbReference>
<evidence type="ECO:0000259" key="1">
    <source>
        <dbReference type="Pfam" id="PF01973"/>
    </source>
</evidence>
<dbReference type="PANTHER" id="PTHR41786:SF1">
    <property type="entry name" value="6-HYDROXYMETHYLPTERIN DIPHOSPHOKINASE MPTE-LIKE DOMAIN-CONTAINING PROTEIN"/>
    <property type="match status" value="1"/>
</dbReference>
<keyword evidence="4" id="KW-1185">Reference proteome</keyword>
<feature type="domain" description="Glycosyltransferase Maf N-terminal" evidence="2">
    <location>
        <begin position="33"/>
        <end position="238"/>
    </location>
</feature>
<evidence type="ECO:0000313" key="4">
    <source>
        <dbReference type="Proteomes" id="UP001629953"/>
    </source>
</evidence>
<dbReference type="PANTHER" id="PTHR41786">
    <property type="entry name" value="MOTILITY ACCESSORY FACTOR MAF"/>
    <property type="match status" value="1"/>
</dbReference>
<dbReference type="Gene3D" id="3.90.1480.10">
    <property type="entry name" value="Alpha-2,3-sialyltransferase"/>
    <property type="match status" value="1"/>
</dbReference>